<keyword evidence="2" id="KW-1185">Reference proteome</keyword>
<proteinExistence type="predicted"/>
<protein>
    <submittedName>
        <fullName evidence="1">Uncharacterized protein</fullName>
    </submittedName>
</protein>
<name>A0A1I7F1W2_9BACL</name>
<dbReference type="Proteomes" id="UP000183508">
    <property type="component" value="Unassembled WGS sequence"/>
</dbReference>
<organism evidence="1 2">
    <name type="scientific">Alicyclobacillus macrosporangiidus</name>
    <dbReference type="NCBI Taxonomy" id="392015"/>
    <lineage>
        <taxon>Bacteria</taxon>
        <taxon>Bacillati</taxon>
        <taxon>Bacillota</taxon>
        <taxon>Bacilli</taxon>
        <taxon>Bacillales</taxon>
        <taxon>Alicyclobacillaceae</taxon>
        <taxon>Alicyclobacillus</taxon>
    </lineage>
</organism>
<evidence type="ECO:0000313" key="1">
    <source>
        <dbReference type="EMBL" id="SFU30168.1"/>
    </source>
</evidence>
<accession>A0A1I7F1W2</accession>
<reference evidence="2" key="1">
    <citation type="submission" date="2016-10" db="EMBL/GenBank/DDBJ databases">
        <authorList>
            <person name="Varghese N."/>
        </authorList>
    </citation>
    <scope>NUCLEOTIDE SEQUENCE [LARGE SCALE GENOMIC DNA]</scope>
    <source>
        <strain evidence="2">DSM 17980</strain>
    </source>
</reference>
<sequence length="37" mass="4074">MFGETRVDQIHRASVGARAGVLDILKHAACEHLLSDR</sequence>
<evidence type="ECO:0000313" key="2">
    <source>
        <dbReference type="Proteomes" id="UP000183508"/>
    </source>
</evidence>
<dbReference type="AlphaFoldDB" id="A0A1I7F1W2"/>
<gene>
    <name evidence="1" type="ORF">SAMN05421543_10118</name>
</gene>
<dbReference type="STRING" id="392015.SAMN05421543_10118"/>
<dbReference type="EMBL" id="FPBV01000001">
    <property type="protein sequence ID" value="SFU30168.1"/>
    <property type="molecule type" value="Genomic_DNA"/>
</dbReference>